<organism evidence="1 2">
    <name type="scientific">Pseudomonas koreensis</name>
    <dbReference type="NCBI Taxonomy" id="198620"/>
    <lineage>
        <taxon>Bacteria</taxon>
        <taxon>Pseudomonadati</taxon>
        <taxon>Pseudomonadota</taxon>
        <taxon>Gammaproteobacteria</taxon>
        <taxon>Pseudomonadales</taxon>
        <taxon>Pseudomonadaceae</taxon>
        <taxon>Pseudomonas</taxon>
    </lineage>
</organism>
<evidence type="ECO:0000313" key="2">
    <source>
        <dbReference type="Proteomes" id="UP000288002"/>
    </source>
</evidence>
<gene>
    <name evidence="1" type="ORF">A9HBioS_1417</name>
</gene>
<dbReference type="AlphaFoldDB" id="A0AA94JJB9"/>
<dbReference type="EMBL" id="MKWS01000003">
    <property type="protein sequence ID" value="RVD78914.1"/>
    <property type="molecule type" value="Genomic_DNA"/>
</dbReference>
<evidence type="ECO:0000313" key="1">
    <source>
        <dbReference type="EMBL" id="RVD78914.1"/>
    </source>
</evidence>
<dbReference type="Proteomes" id="UP000288002">
    <property type="component" value="Unassembled WGS sequence"/>
</dbReference>
<accession>A0AA94JJB9</accession>
<comment type="caution">
    <text evidence="1">The sequence shown here is derived from an EMBL/GenBank/DDBJ whole genome shotgun (WGS) entry which is preliminary data.</text>
</comment>
<sequence>MYEDRKAQALETWQRLFTHPEIQMSAPEQYDELLRLAEEYCEEGFITKEERRAMIEKATANYRRAVEGMGQGT</sequence>
<dbReference type="RefSeq" id="WP_127648362.1">
    <property type="nucleotide sequence ID" value="NZ_MKWS01000003.1"/>
</dbReference>
<reference evidence="1 2" key="1">
    <citation type="submission" date="2016-10" db="EMBL/GenBank/DDBJ databases">
        <title>Search of new enzymes for the oxidation of sulfur compounds.</title>
        <authorList>
            <person name="Novo A."/>
            <person name="Moreira I.S."/>
            <person name="Castro P.M."/>
        </authorList>
    </citation>
    <scope>NUCLEOTIDE SEQUENCE [LARGE SCALE GENOMIC DNA]</scope>
    <source>
        <strain evidence="1 2">A9</strain>
    </source>
</reference>
<proteinExistence type="predicted"/>
<protein>
    <submittedName>
        <fullName evidence="1">Uncharacterized protein</fullName>
    </submittedName>
</protein>
<name>A0AA94JJB9_9PSED</name>